<dbReference type="PANTHER" id="PTHR32116">
    <property type="entry name" value="GALACTURONOSYLTRANSFERASE 4-RELATED"/>
    <property type="match status" value="1"/>
</dbReference>
<dbReference type="InterPro" id="IPR029993">
    <property type="entry name" value="GAUT"/>
</dbReference>
<evidence type="ECO:0000256" key="6">
    <source>
        <dbReference type="SAM" id="MobiDB-lite"/>
    </source>
</evidence>
<comment type="subcellular location">
    <subcellularLocation>
        <location evidence="5">Golgi apparatus membrane</location>
        <topology evidence="5">Single-pass type II membrane protein</topology>
    </subcellularLocation>
</comment>
<reference evidence="7" key="2">
    <citation type="journal article" date="2024" name="Plant">
        <title>Genomic evolution and insights into agronomic trait innovations of Sesamum species.</title>
        <authorList>
            <person name="Miao H."/>
            <person name="Wang L."/>
            <person name="Qu L."/>
            <person name="Liu H."/>
            <person name="Sun Y."/>
            <person name="Le M."/>
            <person name="Wang Q."/>
            <person name="Wei S."/>
            <person name="Zheng Y."/>
            <person name="Lin W."/>
            <person name="Duan Y."/>
            <person name="Cao H."/>
            <person name="Xiong S."/>
            <person name="Wang X."/>
            <person name="Wei L."/>
            <person name="Li C."/>
            <person name="Ma Q."/>
            <person name="Ju M."/>
            <person name="Zhao R."/>
            <person name="Li G."/>
            <person name="Mu C."/>
            <person name="Tian Q."/>
            <person name="Mei H."/>
            <person name="Zhang T."/>
            <person name="Gao T."/>
            <person name="Zhang H."/>
        </authorList>
    </citation>
    <scope>NUCLEOTIDE SEQUENCE</scope>
    <source>
        <strain evidence="7">KEN8</strain>
    </source>
</reference>
<dbReference type="InterPro" id="IPR029044">
    <property type="entry name" value="Nucleotide-diphossugar_trans"/>
</dbReference>
<dbReference type="GO" id="GO:0000139">
    <property type="term" value="C:Golgi membrane"/>
    <property type="evidence" value="ECO:0007669"/>
    <property type="project" value="UniProtKB-SubCell"/>
</dbReference>
<dbReference type="Gene3D" id="3.90.550.10">
    <property type="entry name" value="Spore Coat Polysaccharide Biosynthesis Protein SpsA, Chain A"/>
    <property type="match status" value="1"/>
</dbReference>
<proteinExistence type="inferred from homology"/>
<evidence type="ECO:0000256" key="3">
    <source>
        <dbReference type="ARBA" id="ARBA00022676"/>
    </source>
</evidence>
<protein>
    <recommendedName>
        <fullName evidence="5">Hexosyltransferase</fullName>
        <ecNumber evidence="5">2.4.1.-</ecNumber>
    </recommendedName>
</protein>
<evidence type="ECO:0000313" key="7">
    <source>
        <dbReference type="EMBL" id="KAL0347611.1"/>
    </source>
</evidence>
<comment type="pathway">
    <text evidence="1 5">Glycan metabolism; pectin biosynthesis.</text>
</comment>
<dbReference type="EC" id="2.4.1.-" evidence="5"/>
<dbReference type="PANTHER" id="PTHR32116:SF12">
    <property type="entry name" value="GALACTURONOSYLTRANSFERASE 7-RELATED"/>
    <property type="match status" value="1"/>
</dbReference>
<keyword evidence="5" id="KW-0961">Cell wall biogenesis/degradation</keyword>
<dbReference type="SUPFAM" id="SSF53448">
    <property type="entry name" value="Nucleotide-diphospho-sugar transferases"/>
    <property type="match status" value="1"/>
</dbReference>
<accession>A0AAW2NWM0</accession>
<dbReference type="Pfam" id="PF01501">
    <property type="entry name" value="Glyco_transf_8"/>
    <property type="match status" value="1"/>
</dbReference>
<dbReference type="AlphaFoldDB" id="A0AAW2NWM0"/>
<evidence type="ECO:0000256" key="2">
    <source>
        <dbReference type="ARBA" id="ARBA00006351"/>
    </source>
</evidence>
<evidence type="ECO:0000256" key="1">
    <source>
        <dbReference type="ARBA" id="ARBA00004877"/>
    </source>
</evidence>
<comment type="similarity">
    <text evidence="2 5">Belongs to the glycosyltransferase 8 family.</text>
</comment>
<reference evidence="7" key="1">
    <citation type="submission" date="2020-06" db="EMBL/GenBank/DDBJ databases">
        <authorList>
            <person name="Li T."/>
            <person name="Hu X."/>
            <person name="Zhang T."/>
            <person name="Song X."/>
            <person name="Zhang H."/>
            <person name="Dai N."/>
            <person name="Sheng W."/>
            <person name="Hou X."/>
            <person name="Wei L."/>
        </authorList>
    </citation>
    <scope>NUCLEOTIDE SEQUENCE</scope>
    <source>
        <strain evidence="7">KEN8</strain>
        <tissue evidence="7">Leaf</tissue>
    </source>
</reference>
<name>A0AAW2NWM0_9LAMI</name>
<organism evidence="7">
    <name type="scientific">Sesamum calycinum</name>
    <dbReference type="NCBI Taxonomy" id="2727403"/>
    <lineage>
        <taxon>Eukaryota</taxon>
        <taxon>Viridiplantae</taxon>
        <taxon>Streptophyta</taxon>
        <taxon>Embryophyta</taxon>
        <taxon>Tracheophyta</taxon>
        <taxon>Spermatophyta</taxon>
        <taxon>Magnoliopsida</taxon>
        <taxon>eudicotyledons</taxon>
        <taxon>Gunneridae</taxon>
        <taxon>Pentapetalae</taxon>
        <taxon>asterids</taxon>
        <taxon>lamiids</taxon>
        <taxon>Lamiales</taxon>
        <taxon>Pedaliaceae</taxon>
        <taxon>Sesamum</taxon>
    </lineage>
</organism>
<keyword evidence="3 5" id="KW-0328">Glycosyltransferase</keyword>
<comment type="caution">
    <text evidence="7">The sequence shown here is derived from an EMBL/GenBank/DDBJ whole genome shotgun (WGS) entry which is preliminary data.</text>
</comment>
<gene>
    <name evidence="7" type="ORF">Scaly_1777100</name>
</gene>
<dbReference type="GO" id="GO:0047262">
    <property type="term" value="F:polygalacturonate 4-alpha-galacturonosyltransferase activity"/>
    <property type="evidence" value="ECO:0007669"/>
    <property type="project" value="InterPro"/>
</dbReference>
<dbReference type="GO" id="GO:0071555">
    <property type="term" value="P:cell wall organization"/>
    <property type="evidence" value="ECO:0007669"/>
    <property type="project" value="UniProtKB-KW"/>
</dbReference>
<keyword evidence="5" id="KW-0333">Golgi apparatus</keyword>
<feature type="region of interest" description="Disordered" evidence="6">
    <location>
        <begin position="1"/>
        <end position="27"/>
    </location>
</feature>
<keyword evidence="4" id="KW-0808">Transferase</keyword>
<dbReference type="InterPro" id="IPR002495">
    <property type="entry name" value="Glyco_trans_8"/>
</dbReference>
<evidence type="ECO:0000256" key="4">
    <source>
        <dbReference type="ARBA" id="ARBA00022679"/>
    </source>
</evidence>
<evidence type="ECO:0000256" key="5">
    <source>
        <dbReference type="RuleBase" id="RU362027"/>
    </source>
</evidence>
<sequence length="158" mass="18078">MKRADDNCDNEKGSREKKKEARKNKDGINGKILGGQFLKTCKVPGSINSINKEERLSRTTTLSASLLTFEGLIFALEDNWMLSGLGYNYGMDLEALKTAAVLHFDGSMKPWLELGIPKYKNFWRKFLNPQDQFLNDCAEKKQKSEAKPWAYDQLMCWS</sequence>
<dbReference type="EMBL" id="JACGWM010000010">
    <property type="protein sequence ID" value="KAL0347611.1"/>
    <property type="molecule type" value="Genomic_DNA"/>
</dbReference>